<evidence type="ECO:0000256" key="4">
    <source>
        <dbReference type="ARBA" id="ARBA00009879"/>
    </source>
</evidence>
<evidence type="ECO:0000256" key="3">
    <source>
        <dbReference type="ARBA" id="ARBA00004769"/>
    </source>
</evidence>
<keyword evidence="9" id="KW-0547">Nucleotide-binding</keyword>
<keyword evidence="12" id="KW-0784">Thiamine biosynthesis</keyword>
<dbReference type="Proteomes" id="UP000053750">
    <property type="component" value="Unassembled WGS sequence"/>
</dbReference>
<dbReference type="EC" id="2.7.1.49" evidence="5"/>
<evidence type="ECO:0000313" key="17">
    <source>
        <dbReference type="EMBL" id="EXX85386.1"/>
    </source>
</evidence>
<evidence type="ECO:0000256" key="10">
    <source>
        <dbReference type="ARBA" id="ARBA00022777"/>
    </source>
</evidence>
<keyword evidence="11" id="KW-0067">ATP-binding</keyword>
<evidence type="ECO:0000256" key="7">
    <source>
        <dbReference type="ARBA" id="ARBA00019161"/>
    </source>
</evidence>
<evidence type="ECO:0000256" key="15">
    <source>
        <dbReference type="ARBA" id="ARBA00043176"/>
    </source>
</evidence>
<gene>
    <name evidence="17" type="ORF">BG53_08485</name>
</gene>
<evidence type="ECO:0000256" key="1">
    <source>
        <dbReference type="ARBA" id="ARBA00000151"/>
    </source>
</evidence>
<dbReference type="PANTHER" id="PTHR20858:SF17">
    <property type="entry name" value="HYDROXYMETHYLPYRIMIDINE_PHOSPHOMETHYLPYRIMIDINE KINASE THI20-RELATED"/>
    <property type="match status" value="1"/>
</dbReference>
<comment type="pathway">
    <text evidence="13">Cofactor biosynthesis; thiamine diphosphate biosynthesis; 4-amino-2-methyl-5-diphosphomethylpyrimidine from 5-amino-1-(5-phospho-D-ribosyl)imidazole: step 2/3.</text>
</comment>
<name>A0A9W5W6E6_9BACL</name>
<dbReference type="AlphaFoldDB" id="A0A9W5W6E6"/>
<dbReference type="GO" id="GO:0009228">
    <property type="term" value="P:thiamine biosynthetic process"/>
    <property type="evidence" value="ECO:0007669"/>
    <property type="project" value="UniProtKB-KW"/>
</dbReference>
<reference evidence="17 18" key="1">
    <citation type="submission" date="2014-02" db="EMBL/GenBank/DDBJ databases">
        <title>Genome sequence of Paenibacillus darwinianus reveals adaptive mechanisms for survival in Antarctic soils.</title>
        <authorList>
            <person name="Dsouza M."/>
            <person name="Taylor M.W."/>
            <person name="Turner S.J."/>
            <person name="Aislabie J."/>
        </authorList>
    </citation>
    <scope>NUCLEOTIDE SEQUENCE [LARGE SCALE GENOMIC DNA]</scope>
    <source>
        <strain evidence="17 18">CE1</strain>
    </source>
</reference>
<evidence type="ECO:0000256" key="6">
    <source>
        <dbReference type="ARBA" id="ARBA00012963"/>
    </source>
</evidence>
<dbReference type="EC" id="2.7.4.7" evidence="6"/>
<evidence type="ECO:0000259" key="16">
    <source>
        <dbReference type="Pfam" id="PF08543"/>
    </source>
</evidence>
<evidence type="ECO:0000313" key="18">
    <source>
        <dbReference type="Proteomes" id="UP000053750"/>
    </source>
</evidence>
<feature type="domain" description="Pyridoxamine kinase/Phosphomethylpyrimidine kinase" evidence="16">
    <location>
        <begin position="17"/>
        <end position="270"/>
    </location>
</feature>
<dbReference type="Pfam" id="PF08543">
    <property type="entry name" value="Phos_pyr_kin"/>
    <property type="match status" value="1"/>
</dbReference>
<comment type="caution">
    <text evidence="17">The sequence shown here is derived from an EMBL/GenBank/DDBJ whole genome shotgun (WGS) entry which is preliminary data.</text>
</comment>
<dbReference type="InterPro" id="IPR029056">
    <property type="entry name" value="Ribokinase-like"/>
</dbReference>
<dbReference type="Gene3D" id="3.40.1190.20">
    <property type="match status" value="1"/>
</dbReference>
<evidence type="ECO:0000256" key="14">
    <source>
        <dbReference type="ARBA" id="ARBA00042102"/>
    </source>
</evidence>
<dbReference type="InterPro" id="IPR004399">
    <property type="entry name" value="HMP/HMP-P_kinase_dom"/>
</dbReference>
<dbReference type="OrthoDB" id="9810880at2"/>
<dbReference type="CDD" id="cd01169">
    <property type="entry name" value="HMPP_kinase"/>
    <property type="match status" value="1"/>
</dbReference>
<evidence type="ECO:0000256" key="12">
    <source>
        <dbReference type="ARBA" id="ARBA00022977"/>
    </source>
</evidence>
<dbReference type="PANTHER" id="PTHR20858">
    <property type="entry name" value="PHOSPHOMETHYLPYRIMIDINE KINASE"/>
    <property type="match status" value="1"/>
</dbReference>
<dbReference type="GO" id="GO:0005524">
    <property type="term" value="F:ATP binding"/>
    <property type="evidence" value="ECO:0007669"/>
    <property type="project" value="UniProtKB-KW"/>
</dbReference>
<evidence type="ECO:0000256" key="9">
    <source>
        <dbReference type="ARBA" id="ARBA00022741"/>
    </source>
</evidence>
<dbReference type="InterPro" id="IPR013749">
    <property type="entry name" value="PM/HMP-P_kinase-1"/>
</dbReference>
<comment type="similarity">
    <text evidence="4">Belongs to the ThiD family.</text>
</comment>
<keyword evidence="8" id="KW-0808">Transferase</keyword>
<keyword evidence="10 17" id="KW-0418">Kinase</keyword>
<dbReference type="NCBIfam" id="TIGR00097">
    <property type="entry name" value="HMP-P_kinase"/>
    <property type="match status" value="1"/>
</dbReference>
<evidence type="ECO:0000256" key="11">
    <source>
        <dbReference type="ARBA" id="ARBA00022840"/>
    </source>
</evidence>
<organism evidence="17 18">
    <name type="scientific">Paenibacillus darwinianus</name>
    <dbReference type="NCBI Taxonomy" id="1380763"/>
    <lineage>
        <taxon>Bacteria</taxon>
        <taxon>Bacillati</taxon>
        <taxon>Bacillota</taxon>
        <taxon>Bacilli</taxon>
        <taxon>Bacillales</taxon>
        <taxon>Paenibacillaceae</taxon>
        <taxon>Paenibacillus</taxon>
    </lineage>
</organism>
<keyword evidence="18" id="KW-1185">Reference proteome</keyword>
<proteinExistence type="inferred from homology"/>
<dbReference type="GO" id="GO:0008902">
    <property type="term" value="F:hydroxymethylpyrimidine kinase activity"/>
    <property type="evidence" value="ECO:0007669"/>
    <property type="project" value="UniProtKB-EC"/>
</dbReference>
<comment type="catalytic activity">
    <reaction evidence="1">
        <text>4-amino-5-hydroxymethyl-2-methylpyrimidine + ATP = 4-amino-2-methyl-5-(phosphooxymethyl)pyrimidine + ADP + H(+)</text>
        <dbReference type="Rhea" id="RHEA:23096"/>
        <dbReference type="ChEBI" id="CHEBI:15378"/>
        <dbReference type="ChEBI" id="CHEBI:16892"/>
        <dbReference type="ChEBI" id="CHEBI:30616"/>
        <dbReference type="ChEBI" id="CHEBI:58354"/>
        <dbReference type="ChEBI" id="CHEBI:456216"/>
        <dbReference type="EC" id="2.7.1.49"/>
    </reaction>
</comment>
<sequence>MTGQTGFARALTVAGSDSGGGAGIQADLKTMQELGVFGMSALTAVTVQNSLGVHGVHPLEPAAVADQAEAVLSDIGADAVKTGMLFSSEVIEAVCDVLERYAVRRLTVDPVMIAKGGASLLRAEAVAAMVRRLLPMAEIVTPNVPEACALLGLPEDAIRDETDMADAARQIRLLGPEYVLVKGGHLGETEAETRTECADVLAGGSDLLRVLRSPFIPTRHTHGTGCTLSAAITAYRARGLAMEEAVRGAKDFVSKAIAYAVPTGGGIGSLWHAAHRRAE</sequence>
<dbReference type="RefSeq" id="WP_036586143.1">
    <property type="nucleotide sequence ID" value="NZ_KK082188.1"/>
</dbReference>
<evidence type="ECO:0000256" key="2">
    <source>
        <dbReference type="ARBA" id="ARBA00000565"/>
    </source>
</evidence>
<comment type="pathway">
    <text evidence="3">Cofactor biosynthesis; thiamine diphosphate biosynthesis; 4-amino-2-methyl-5-diphosphomethylpyrimidine from 5-amino-1-(5-phospho-D-ribosyl)imidazole: step 3/3.</text>
</comment>
<evidence type="ECO:0000256" key="5">
    <source>
        <dbReference type="ARBA" id="ARBA00012135"/>
    </source>
</evidence>
<dbReference type="SUPFAM" id="SSF53613">
    <property type="entry name" value="Ribokinase-like"/>
    <property type="match status" value="1"/>
</dbReference>
<accession>A0A9W5W6E6</accession>
<dbReference type="GO" id="GO:0008972">
    <property type="term" value="F:phosphomethylpyrimidine kinase activity"/>
    <property type="evidence" value="ECO:0007669"/>
    <property type="project" value="UniProtKB-EC"/>
</dbReference>
<dbReference type="GO" id="GO:0005829">
    <property type="term" value="C:cytosol"/>
    <property type="evidence" value="ECO:0007669"/>
    <property type="project" value="TreeGrafter"/>
</dbReference>
<evidence type="ECO:0000256" key="8">
    <source>
        <dbReference type="ARBA" id="ARBA00022679"/>
    </source>
</evidence>
<protein>
    <recommendedName>
        <fullName evidence="7">Hydroxymethylpyrimidine/phosphomethylpyrimidine kinase</fullName>
        <ecNumber evidence="5">2.7.1.49</ecNumber>
        <ecNumber evidence="6">2.7.4.7</ecNumber>
    </recommendedName>
    <alternativeName>
        <fullName evidence="14">Hydroxymethylpyrimidine kinase</fullName>
    </alternativeName>
    <alternativeName>
        <fullName evidence="15">Hydroxymethylpyrimidine phosphate kinase</fullName>
    </alternativeName>
</protein>
<comment type="catalytic activity">
    <reaction evidence="2">
        <text>4-amino-2-methyl-5-(phosphooxymethyl)pyrimidine + ATP = 4-amino-2-methyl-5-(diphosphooxymethyl)pyrimidine + ADP</text>
        <dbReference type="Rhea" id="RHEA:19893"/>
        <dbReference type="ChEBI" id="CHEBI:30616"/>
        <dbReference type="ChEBI" id="CHEBI:57841"/>
        <dbReference type="ChEBI" id="CHEBI:58354"/>
        <dbReference type="ChEBI" id="CHEBI:456216"/>
        <dbReference type="EC" id="2.7.4.7"/>
    </reaction>
</comment>
<evidence type="ECO:0000256" key="13">
    <source>
        <dbReference type="ARBA" id="ARBA00037917"/>
    </source>
</evidence>
<dbReference type="FunFam" id="3.40.1190.20:FF:000003">
    <property type="entry name" value="Phosphomethylpyrimidine kinase ThiD"/>
    <property type="match status" value="1"/>
</dbReference>
<dbReference type="EMBL" id="JFHU01000229">
    <property type="protein sequence ID" value="EXX85386.1"/>
    <property type="molecule type" value="Genomic_DNA"/>
</dbReference>